<evidence type="ECO:0000256" key="2">
    <source>
        <dbReference type="ARBA" id="ARBA00023008"/>
    </source>
</evidence>
<dbReference type="Proteomes" id="UP000178379">
    <property type="component" value="Unassembled WGS sequence"/>
</dbReference>
<evidence type="ECO:0000256" key="3">
    <source>
        <dbReference type="PIRSR" id="PIRSR603782-1"/>
    </source>
</evidence>
<accession>A0A1F6T6T6</accession>
<comment type="caution">
    <text evidence="8">The sequence shown here is derived from an EMBL/GenBank/DDBJ whole genome shotgun (WGS) entry which is preliminary data.</text>
</comment>
<keyword evidence="4" id="KW-1015">Disulfide bond</keyword>
<reference evidence="8 9" key="1">
    <citation type="journal article" date="2016" name="Nat. Commun.">
        <title>Thousands of microbial genomes shed light on interconnected biogeochemical processes in an aquifer system.</title>
        <authorList>
            <person name="Anantharaman K."/>
            <person name="Brown C.T."/>
            <person name="Hug L.A."/>
            <person name="Sharon I."/>
            <person name="Castelle C.J."/>
            <person name="Probst A.J."/>
            <person name="Thomas B.C."/>
            <person name="Singh A."/>
            <person name="Wilkins M.J."/>
            <person name="Karaoz U."/>
            <person name="Brodie E.L."/>
            <person name="Williams K.H."/>
            <person name="Hubbard S.S."/>
            <person name="Banfield J.F."/>
        </authorList>
    </citation>
    <scope>NUCLEOTIDE SEQUENCE [LARGE SCALE GENOMIC DNA]</scope>
</reference>
<keyword evidence="6" id="KW-1133">Transmembrane helix</keyword>
<feature type="disulfide bond" description="Redox-active" evidence="4">
    <location>
        <begin position="76"/>
        <end position="80"/>
    </location>
</feature>
<feature type="binding site" evidence="3">
    <location>
        <position position="76"/>
    </location>
    <ligand>
        <name>Cu cation</name>
        <dbReference type="ChEBI" id="CHEBI:23378"/>
    </ligand>
</feature>
<dbReference type="InterPro" id="IPR013766">
    <property type="entry name" value="Thioredoxin_domain"/>
</dbReference>
<keyword evidence="6" id="KW-0812">Transmembrane</keyword>
<name>A0A1F6T6T6_9PROT</name>
<evidence type="ECO:0000256" key="1">
    <source>
        <dbReference type="ARBA" id="ARBA00010996"/>
    </source>
</evidence>
<dbReference type="PROSITE" id="PS51352">
    <property type="entry name" value="THIOREDOXIN_2"/>
    <property type="match status" value="1"/>
</dbReference>
<keyword evidence="6" id="KW-0472">Membrane</keyword>
<dbReference type="PANTHER" id="PTHR12151">
    <property type="entry name" value="ELECTRON TRANSPORT PROTIN SCO1/SENC FAMILY MEMBER"/>
    <property type="match status" value="1"/>
</dbReference>
<protein>
    <recommendedName>
        <fullName evidence="7">Thioredoxin domain-containing protein</fullName>
    </recommendedName>
</protein>
<organism evidence="8 9">
    <name type="scientific">Candidatus Muproteobacteria bacterium RBG_16_62_13</name>
    <dbReference type="NCBI Taxonomy" id="1817756"/>
    <lineage>
        <taxon>Bacteria</taxon>
        <taxon>Pseudomonadati</taxon>
        <taxon>Pseudomonadota</taxon>
        <taxon>Candidatus Muproteobacteria</taxon>
    </lineage>
</organism>
<comment type="similarity">
    <text evidence="1">Belongs to the SCO1/2 family.</text>
</comment>
<feature type="binding site" evidence="3">
    <location>
        <position position="164"/>
    </location>
    <ligand>
        <name>Cu cation</name>
        <dbReference type="ChEBI" id="CHEBI:23378"/>
    </ligand>
</feature>
<sequence length="264" mass="29108">MCLATAASGARHEPDHGPADPVPASEFDNKKALAISQAVMDRPVGAHSLVLGDGRRVSLADYRGKPLVVSLVYTSCYHICPTTTQHLAKVVRIARDALGHDSFHVLTIGFDTRNDHPVAMGQFARQQNVSIPGWDFASTSPAAMAQISKDLGFIYSPAPHGFNHLIQATVIDANGKVYRQVYGMNFDTPLLVEPLKELVYGKPASGSLLSDLSNRIKLFCTVYDPTNDRYRFDYSLFVGIIIGLISMTLIAIFIVREWRRPRPR</sequence>
<dbReference type="PANTHER" id="PTHR12151:SF8">
    <property type="entry name" value="THIOREDOXIN DOMAIN-CONTAINING PROTEIN"/>
    <property type="match status" value="1"/>
</dbReference>
<evidence type="ECO:0000256" key="4">
    <source>
        <dbReference type="PIRSR" id="PIRSR603782-2"/>
    </source>
</evidence>
<keyword evidence="3" id="KW-0479">Metal-binding</keyword>
<evidence type="ECO:0000256" key="6">
    <source>
        <dbReference type="SAM" id="Phobius"/>
    </source>
</evidence>
<dbReference type="EMBL" id="MFSQ01000051">
    <property type="protein sequence ID" value="OGI40844.1"/>
    <property type="molecule type" value="Genomic_DNA"/>
</dbReference>
<dbReference type="AlphaFoldDB" id="A0A1F6T6T6"/>
<feature type="transmembrane region" description="Helical" evidence="6">
    <location>
        <begin position="234"/>
        <end position="255"/>
    </location>
</feature>
<dbReference type="InterPro" id="IPR003782">
    <property type="entry name" value="SCO1/SenC"/>
</dbReference>
<proteinExistence type="inferred from homology"/>
<evidence type="ECO:0000313" key="8">
    <source>
        <dbReference type="EMBL" id="OGI40844.1"/>
    </source>
</evidence>
<dbReference type="CDD" id="cd02968">
    <property type="entry name" value="SCO"/>
    <property type="match status" value="1"/>
</dbReference>
<feature type="binding site" evidence="3">
    <location>
        <position position="80"/>
    </location>
    <ligand>
        <name>Cu cation</name>
        <dbReference type="ChEBI" id="CHEBI:23378"/>
    </ligand>
</feature>
<dbReference type="SUPFAM" id="SSF52833">
    <property type="entry name" value="Thioredoxin-like"/>
    <property type="match status" value="1"/>
</dbReference>
<evidence type="ECO:0000256" key="5">
    <source>
        <dbReference type="SAM" id="MobiDB-lite"/>
    </source>
</evidence>
<dbReference type="Gene3D" id="3.40.30.10">
    <property type="entry name" value="Glutaredoxin"/>
    <property type="match status" value="1"/>
</dbReference>
<evidence type="ECO:0000313" key="9">
    <source>
        <dbReference type="Proteomes" id="UP000178379"/>
    </source>
</evidence>
<dbReference type="GO" id="GO:0046872">
    <property type="term" value="F:metal ion binding"/>
    <property type="evidence" value="ECO:0007669"/>
    <property type="project" value="UniProtKB-KW"/>
</dbReference>
<feature type="region of interest" description="Disordered" evidence="5">
    <location>
        <begin position="1"/>
        <end position="25"/>
    </location>
</feature>
<dbReference type="STRING" id="1817756.A2140_04230"/>
<gene>
    <name evidence="8" type="ORF">A2140_04230</name>
</gene>
<keyword evidence="2 3" id="KW-0186">Copper</keyword>
<dbReference type="InterPro" id="IPR036249">
    <property type="entry name" value="Thioredoxin-like_sf"/>
</dbReference>
<evidence type="ECO:0000259" key="7">
    <source>
        <dbReference type="PROSITE" id="PS51352"/>
    </source>
</evidence>
<feature type="domain" description="Thioredoxin" evidence="7">
    <location>
        <begin position="33"/>
        <end position="200"/>
    </location>
</feature>
<dbReference type="Pfam" id="PF02630">
    <property type="entry name" value="SCO1-SenC"/>
    <property type="match status" value="1"/>
</dbReference>